<dbReference type="Gene3D" id="1.20.85.10">
    <property type="entry name" value="Photosystem II protein D1-like"/>
    <property type="match status" value="2"/>
</dbReference>
<name>A0A840Y5F5_9PROT</name>
<evidence type="ECO:0000256" key="17">
    <source>
        <dbReference type="ARBA" id="ARBA00023136"/>
    </source>
</evidence>
<evidence type="ECO:0000256" key="12">
    <source>
        <dbReference type="ARBA" id="ARBA00022956"/>
    </source>
</evidence>
<evidence type="ECO:0000256" key="6">
    <source>
        <dbReference type="ARBA" id="ARBA00022469"/>
    </source>
</evidence>
<dbReference type="EMBL" id="JACIJE010000005">
    <property type="protein sequence ID" value="MBB5689852.1"/>
    <property type="molecule type" value="Genomic_DNA"/>
</dbReference>
<dbReference type="GO" id="GO:0042314">
    <property type="term" value="F:bacteriochlorophyll binding"/>
    <property type="evidence" value="ECO:0007669"/>
    <property type="project" value="UniProtKB-KW"/>
</dbReference>
<evidence type="ECO:0000256" key="8">
    <source>
        <dbReference type="ARBA" id="ARBA00022531"/>
    </source>
</evidence>
<evidence type="ECO:0000256" key="19">
    <source>
        <dbReference type="RuleBase" id="RU004331"/>
    </source>
</evidence>
<evidence type="ECO:0000256" key="7">
    <source>
        <dbReference type="ARBA" id="ARBA00022494"/>
    </source>
</evidence>
<evidence type="ECO:0000256" key="1">
    <source>
        <dbReference type="ARBA" id="ARBA00002611"/>
    </source>
</evidence>
<reference evidence="21 22" key="1">
    <citation type="submission" date="2020-08" db="EMBL/GenBank/DDBJ databases">
        <title>Genomic Encyclopedia of Type Strains, Phase IV (KMG-IV): sequencing the most valuable type-strain genomes for metagenomic binning, comparative biology and taxonomic classification.</title>
        <authorList>
            <person name="Goeker M."/>
        </authorList>
    </citation>
    <scope>NUCLEOTIDE SEQUENCE [LARGE SCALE GENOMIC DNA]</scope>
    <source>
        <strain evidence="21 22">DSM 25895</strain>
    </source>
</reference>
<keyword evidence="15 20" id="KW-0157">Chromophore</keyword>
<evidence type="ECO:0000256" key="16">
    <source>
        <dbReference type="ARBA" id="ARBA00023004"/>
    </source>
</evidence>
<keyword evidence="14 20" id="KW-1133">Transmembrane helix</keyword>
<dbReference type="RefSeq" id="WP_184484079.1">
    <property type="nucleotide sequence ID" value="NZ_JAAEDJ010000011.1"/>
</dbReference>
<evidence type="ECO:0000313" key="21">
    <source>
        <dbReference type="EMBL" id="MBB5689852.1"/>
    </source>
</evidence>
<feature type="transmembrane region" description="Helical" evidence="20">
    <location>
        <begin position="144"/>
        <end position="164"/>
    </location>
</feature>
<gene>
    <name evidence="21" type="ORF">FHS88_001978</name>
</gene>
<evidence type="ECO:0000256" key="2">
    <source>
        <dbReference type="ARBA" id="ARBA00004548"/>
    </source>
</evidence>
<dbReference type="Proteomes" id="UP000562254">
    <property type="component" value="Unassembled WGS sequence"/>
</dbReference>
<dbReference type="SUPFAM" id="SSF81483">
    <property type="entry name" value="Bacterial photosystem II reaction centre, L and M subunits"/>
    <property type="match status" value="1"/>
</dbReference>
<evidence type="ECO:0000256" key="3">
    <source>
        <dbReference type="ARBA" id="ARBA00008204"/>
    </source>
</evidence>
<sequence length="326" mass="36858">MAEYQNIFTRIQVRPPVPYPGVPLPPDNDARDGKPRFVHLFGRLGDAQVGPIYLGYTGILSLLCGFIAIEIIGLNMLASVNWNPVQFIRQLFWLALEPPPPQYGLRFPPMREGGWWLVAGFFLTLSILLWWVRTYRRARQLGMGTHVAWAFAAAIWLYLVLGFIRPIAMGSWSEAVPFGIFPHLDWTAAFSIRYGNLFYNPFHALSIVFLYGATLLFAMHGATILALGRYGGEREIELTLDRGTAAERGGLFWRWTMGFNATFESIHRWAWWFAVLCPITGGIGILLTGTVVDNWYLWAVDRHFAPAYPQLWAPVADPALTQGAPR</sequence>
<dbReference type="PROSITE" id="PS00244">
    <property type="entry name" value="REACTION_CENTER"/>
    <property type="match status" value="1"/>
</dbReference>
<dbReference type="Pfam" id="PF00124">
    <property type="entry name" value="Photo_RC"/>
    <property type="match status" value="1"/>
</dbReference>
<keyword evidence="7 20" id="KW-0148">Chlorophyll</keyword>
<keyword evidence="9 20" id="KW-0812">Transmembrane</keyword>
<keyword evidence="22" id="KW-1185">Reference proteome</keyword>
<evidence type="ECO:0000256" key="15">
    <source>
        <dbReference type="ARBA" id="ARBA00022991"/>
    </source>
</evidence>
<keyword evidence="12 20" id="KW-0076">Bacteriochlorophyll</keyword>
<accession>A0A840Y5F5</accession>
<dbReference type="InterPro" id="IPR055265">
    <property type="entry name" value="Photo_RC_L/M_CS"/>
</dbReference>
<dbReference type="GO" id="GO:0030077">
    <property type="term" value="C:plasma membrane light-harvesting complex"/>
    <property type="evidence" value="ECO:0007669"/>
    <property type="project" value="InterPro"/>
</dbReference>
<comment type="subunit">
    <text evidence="20">Reaction center is composed of four bacteriochlorophylls, two bacteriopheophytins, two ubiquinones, one iron, and highly hydrophobic polypeptide chains.</text>
</comment>
<evidence type="ECO:0000256" key="5">
    <source>
        <dbReference type="ARBA" id="ARBA00022448"/>
    </source>
</evidence>
<evidence type="ECO:0000256" key="10">
    <source>
        <dbReference type="ARBA" id="ARBA00022723"/>
    </source>
</evidence>
<dbReference type="InterPro" id="IPR000484">
    <property type="entry name" value="Photo_RC_L/M"/>
</dbReference>
<evidence type="ECO:0000256" key="18">
    <source>
        <dbReference type="ARBA" id="ARBA00031893"/>
    </source>
</evidence>
<dbReference type="InterPro" id="IPR005781">
    <property type="entry name" value="Photo_RC_M"/>
</dbReference>
<comment type="function">
    <text evidence="1 20">The reaction center is a membrane-bound complex that mediates the initial photochemical event in the electron transfer process of photosynthesis.</text>
</comment>
<feature type="transmembrane region" description="Helical" evidence="20">
    <location>
        <begin position="113"/>
        <end position="132"/>
    </location>
</feature>
<comment type="subcellular location">
    <subcellularLocation>
        <location evidence="2 20">Cellular chromatophore membrane</location>
        <topology evidence="2 20">Multi-pass membrane protein</topology>
    </subcellularLocation>
</comment>
<protein>
    <recommendedName>
        <fullName evidence="4 20">Reaction center protein M chain</fullName>
    </recommendedName>
    <alternativeName>
        <fullName evidence="18 20">Photosynthetic reaction center M subunit</fullName>
    </alternativeName>
</protein>
<dbReference type="CDD" id="cd09291">
    <property type="entry name" value="Photo-RC_M"/>
    <property type="match status" value="1"/>
</dbReference>
<dbReference type="AlphaFoldDB" id="A0A840Y5F5"/>
<keyword evidence="5 20" id="KW-0813">Transport</keyword>
<evidence type="ECO:0000256" key="9">
    <source>
        <dbReference type="ARBA" id="ARBA00022692"/>
    </source>
</evidence>
<evidence type="ECO:0000256" key="4">
    <source>
        <dbReference type="ARBA" id="ARBA00018761"/>
    </source>
</evidence>
<comment type="similarity">
    <text evidence="3 19">Belongs to the reaction center PufL/M/PsbA/D family.</text>
</comment>
<feature type="transmembrane region" description="Helical" evidence="20">
    <location>
        <begin position="204"/>
        <end position="227"/>
    </location>
</feature>
<keyword evidence="8 20" id="KW-0602">Photosynthesis</keyword>
<dbReference type="GO" id="GO:0009772">
    <property type="term" value="P:photosynthetic electron transport in photosystem II"/>
    <property type="evidence" value="ECO:0007669"/>
    <property type="project" value="InterPro"/>
</dbReference>
<keyword evidence="13 20" id="KW-0249">Electron transport</keyword>
<dbReference type="PRINTS" id="PR00256">
    <property type="entry name" value="REACTNCENTRE"/>
</dbReference>
<dbReference type="NCBIfam" id="TIGR01115">
    <property type="entry name" value="pufM"/>
    <property type="match status" value="1"/>
</dbReference>
<evidence type="ECO:0000256" key="11">
    <source>
        <dbReference type="ARBA" id="ARBA00022842"/>
    </source>
</evidence>
<keyword evidence="10 20" id="KW-0479">Metal-binding</keyword>
<evidence type="ECO:0000256" key="14">
    <source>
        <dbReference type="ARBA" id="ARBA00022989"/>
    </source>
</evidence>
<evidence type="ECO:0000313" key="22">
    <source>
        <dbReference type="Proteomes" id="UP000562254"/>
    </source>
</evidence>
<organism evidence="21 22">
    <name type="scientific">Neoroseomonas alkaliterrae</name>
    <dbReference type="NCBI Taxonomy" id="1452450"/>
    <lineage>
        <taxon>Bacteria</taxon>
        <taxon>Pseudomonadati</taxon>
        <taxon>Pseudomonadota</taxon>
        <taxon>Alphaproteobacteria</taxon>
        <taxon>Acetobacterales</taxon>
        <taxon>Acetobacteraceae</taxon>
        <taxon>Neoroseomonas</taxon>
    </lineage>
</organism>
<keyword evidence="11 20" id="KW-0460">Magnesium</keyword>
<evidence type="ECO:0000256" key="13">
    <source>
        <dbReference type="ARBA" id="ARBA00022982"/>
    </source>
</evidence>
<keyword evidence="6 20" id="KW-0674">Reaction center</keyword>
<proteinExistence type="inferred from homology"/>
<feature type="transmembrane region" description="Helical" evidence="20">
    <location>
        <begin position="269"/>
        <end position="292"/>
    </location>
</feature>
<keyword evidence="17 20" id="KW-0472">Membrane</keyword>
<dbReference type="InterPro" id="IPR036854">
    <property type="entry name" value="Photo_II_D1/D2_sf"/>
</dbReference>
<dbReference type="GO" id="GO:0042717">
    <property type="term" value="C:plasma membrane-derived chromatophore membrane"/>
    <property type="evidence" value="ECO:0007669"/>
    <property type="project" value="UniProtKB-SubCell"/>
</dbReference>
<evidence type="ECO:0000256" key="20">
    <source>
        <dbReference type="RuleBase" id="RU364137"/>
    </source>
</evidence>
<comment type="caution">
    <text evidence="21">The sequence shown here is derived from an EMBL/GenBank/DDBJ whole genome shotgun (WGS) entry which is preliminary data.</text>
</comment>
<feature type="transmembrane region" description="Helical" evidence="20">
    <location>
        <begin position="53"/>
        <end position="74"/>
    </location>
</feature>
<dbReference type="GO" id="GO:0046872">
    <property type="term" value="F:metal ion binding"/>
    <property type="evidence" value="ECO:0007669"/>
    <property type="project" value="UniProtKB-KW"/>
</dbReference>
<keyword evidence="16 20" id="KW-0408">Iron</keyword>